<dbReference type="InterPro" id="IPR014780">
    <property type="entry name" value="tRNA_psdUridine_synth_TruB"/>
</dbReference>
<dbReference type="GO" id="GO:0160148">
    <property type="term" value="F:tRNA pseudouridine(55) synthase activity"/>
    <property type="evidence" value="ECO:0007669"/>
    <property type="project" value="UniProtKB-EC"/>
</dbReference>
<dbReference type="CDD" id="cd02573">
    <property type="entry name" value="PseudoU_synth_EcTruB"/>
    <property type="match status" value="1"/>
</dbReference>
<dbReference type="NCBIfam" id="TIGR00431">
    <property type="entry name" value="TruB"/>
    <property type="match status" value="1"/>
</dbReference>
<comment type="caution">
    <text evidence="8">The sequence shown here is derived from an EMBL/GenBank/DDBJ whole genome shotgun (WGS) entry which is preliminary data.</text>
</comment>
<dbReference type="GO" id="GO:1990481">
    <property type="term" value="P:mRNA pseudouridine synthesis"/>
    <property type="evidence" value="ECO:0007669"/>
    <property type="project" value="TreeGrafter"/>
</dbReference>
<dbReference type="Gene3D" id="3.30.2350.10">
    <property type="entry name" value="Pseudouridine synthase"/>
    <property type="match status" value="1"/>
</dbReference>
<evidence type="ECO:0000256" key="2">
    <source>
        <dbReference type="ARBA" id="ARBA00005642"/>
    </source>
</evidence>
<feature type="active site" description="Nucleophile" evidence="5">
    <location>
        <position position="41"/>
    </location>
</feature>
<evidence type="ECO:0000256" key="1">
    <source>
        <dbReference type="ARBA" id="ARBA00000385"/>
    </source>
</evidence>
<dbReference type="RefSeq" id="WP_037282264.1">
    <property type="nucleotide sequence ID" value="NZ_KK073875.1"/>
</dbReference>
<dbReference type="GO" id="GO:0031119">
    <property type="term" value="P:tRNA pseudouridine synthesis"/>
    <property type="evidence" value="ECO:0007669"/>
    <property type="project" value="UniProtKB-UniRule"/>
</dbReference>
<keyword evidence="4 5" id="KW-0413">Isomerase</keyword>
<dbReference type="PATRIC" id="fig|915437.3.peg.52"/>
<feature type="domain" description="Pseudouridine synthase II N-terminal" evidence="6">
    <location>
        <begin position="26"/>
        <end position="177"/>
    </location>
</feature>
<dbReference type="HAMAP" id="MF_01080">
    <property type="entry name" value="TruB_bact"/>
    <property type="match status" value="1"/>
</dbReference>
<dbReference type="EMBL" id="JFBU01000001">
    <property type="protein sequence ID" value="EXG83087.1"/>
    <property type="molecule type" value="Genomic_DNA"/>
</dbReference>
<keyword evidence="3 5" id="KW-0819">tRNA processing</keyword>
<dbReference type="FunFam" id="3.30.2350.10:FF:000011">
    <property type="entry name" value="tRNA pseudouridine synthase B"/>
    <property type="match status" value="1"/>
</dbReference>
<name>A0A011A0R0_9BACL</name>
<evidence type="ECO:0000256" key="4">
    <source>
        <dbReference type="ARBA" id="ARBA00023235"/>
    </source>
</evidence>
<protein>
    <recommendedName>
        <fullName evidence="5">tRNA pseudouridine synthase B</fullName>
        <ecNumber evidence="5">5.4.99.25</ecNumber>
    </recommendedName>
    <alternativeName>
        <fullName evidence="5">tRNA pseudouridine(55) synthase</fullName>
        <shortName evidence="5">Psi55 synthase</shortName>
    </alternativeName>
    <alternativeName>
        <fullName evidence="5">tRNA pseudouridylate synthase</fullName>
    </alternativeName>
    <alternativeName>
        <fullName evidence="5">tRNA-uridine isomerase</fullName>
    </alternativeName>
</protein>
<dbReference type="AlphaFoldDB" id="A0A011A0R0"/>
<evidence type="ECO:0000313" key="8">
    <source>
        <dbReference type="EMBL" id="EXG83087.1"/>
    </source>
</evidence>
<comment type="similarity">
    <text evidence="2 5">Belongs to the pseudouridine synthase TruB family. Type 1 subfamily.</text>
</comment>
<evidence type="ECO:0000256" key="5">
    <source>
        <dbReference type="HAMAP-Rule" id="MF_01080"/>
    </source>
</evidence>
<organism evidence="8 9">
    <name type="scientific">Saccharibacillus sacchari DSM 19268</name>
    <dbReference type="NCBI Taxonomy" id="915437"/>
    <lineage>
        <taxon>Bacteria</taxon>
        <taxon>Bacillati</taxon>
        <taxon>Bacillota</taxon>
        <taxon>Bacilli</taxon>
        <taxon>Bacillales</taxon>
        <taxon>Paenibacillaceae</taxon>
        <taxon>Saccharibacillus</taxon>
    </lineage>
</organism>
<dbReference type="InterPro" id="IPR002501">
    <property type="entry name" value="PsdUridine_synth_N"/>
</dbReference>
<evidence type="ECO:0000313" key="9">
    <source>
        <dbReference type="Proteomes" id="UP000053380"/>
    </source>
</evidence>
<dbReference type="PANTHER" id="PTHR13767:SF2">
    <property type="entry name" value="PSEUDOURIDYLATE SYNTHASE TRUB1"/>
    <property type="match status" value="1"/>
</dbReference>
<evidence type="ECO:0000259" key="7">
    <source>
        <dbReference type="Pfam" id="PF16198"/>
    </source>
</evidence>
<dbReference type="HOGENOM" id="CLU_032087_0_1_9"/>
<keyword evidence="9" id="KW-1185">Reference proteome</keyword>
<dbReference type="Pfam" id="PF01509">
    <property type="entry name" value="TruB_N"/>
    <property type="match status" value="1"/>
</dbReference>
<reference evidence="8 9" key="1">
    <citation type="submission" date="2013-07" db="EMBL/GenBank/DDBJ databases">
        <authorList>
            <consortium name="DOE Joint Genome Institute"/>
            <person name="Anderson I."/>
            <person name="Huntemann M."/>
            <person name="Han J."/>
            <person name="Chen A."/>
            <person name="Kyrpides N."/>
            <person name="Mavromatis K."/>
            <person name="Markowitz V."/>
            <person name="Palaniappan K."/>
            <person name="Ivanova N."/>
            <person name="Schaumberg A."/>
            <person name="Pati A."/>
            <person name="Liolios K."/>
            <person name="Nordberg H.P."/>
            <person name="Cantor M.N."/>
            <person name="Hua S.X."/>
            <person name="Woyke T."/>
        </authorList>
    </citation>
    <scope>NUCLEOTIDE SEQUENCE [LARGE SCALE GENOMIC DNA]</scope>
    <source>
        <strain evidence="8 9">DSM 19268</strain>
    </source>
</reference>
<dbReference type="PANTHER" id="PTHR13767">
    <property type="entry name" value="TRNA-PSEUDOURIDINE SYNTHASE"/>
    <property type="match status" value="1"/>
</dbReference>
<dbReference type="GO" id="GO:0003723">
    <property type="term" value="F:RNA binding"/>
    <property type="evidence" value="ECO:0007669"/>
    <property type="project" value="InterPro"/>
</dbReference>
<gene>
    <name evidence="5" type="primary">truB</name>
    <name evidence="8" type="ORF">SacsacDRAFT_0052</name>
</gene>
<dbReference type="InterPro" id="IPR032819">
    <property type="entry name" value="TruB_C"/>
</dbReference>
<comment type="function">
    <text evidence="5">Responsible for synthesis of pseudouridine from uracil-55 in the psi GC loop of transfer RNAs.</text>
</comment>
<feature type="domain" description="tRNA pseudouridylate synthase B C-terminal" evidence="7">
    <location>
        <begin position="178"/>
        <end position="221"/>
    </location>
</feature>
<accession>A0A011A0R0</accession>
<proteinExistence type="inferred from homology"/>
<dbReference type="InterPro" id="IPR020103">
    <property type="entry name" value="PsdUridine_synth_cat_dom_sf"/>
</dbReference>
<dbReference type="EC" id="5.4.99.25" evidence="5"/>
<comment type="catalytic activity">
    <reaction evidence="1 5">
        <text>uridine(55) in tRNA = pseudouridine(55) in tRNA</text>
        <dbReference type="Rhea" id="RHEA:42532"/>
        <dbReference type="Rhea" id="RHEA-COMP:10101"/>
        <dbReference type="Rhea" id="RHEA-COMP:10102"/>
        <dbReference type="ChEBI" id="CHEBI:65314"/>
        <dbReference type="ChEBI" id="CHEBI:65315"/>
        <dbReference type="EC" id="5.4.99.25"/>
    </reaction>
</comment>
<dbReference type="SUPFAM" id="SSF55120">
    <property type="entry name" value="Pseudouridine synthase"/>
    <property type="match status" value="1"/>
</dbReference>
<sequence length="304" mass="33764">MNDFDGVLPVHKPAGMTSHDVVAKCRRLLQMKRIGHTGTLDPSVTGVLPLCLGRATRMVEYLQEMPKEYRAVLKFGIATDTEDLTGTIIEELPETGITEAQVREALADFIGPIMQTPPMYSAIKVDGKRLYELAREGKTVERKAREVVIHELEVTGFEEGDQPEVSLRVLCSKGTYIRTLCVDLGAKLGVPSTMAKLERTLSAGIGLDGCLTFEEIAERMEAGTLADTLVRADKAAVHMPEHKVDERRLENALRGQKLSSWAVLPSAEGLQKEFRLYTPDDRFIGIYRWDEEVGKVVPVKVFLP</sequence>
<evidence type="ECO:0000256" key="3">
    <source>
        <dbReference type="ARBA" id="ARBA00022694"/>
    </source>
</evidence>
<dbReference type="OrthoDB" id="9802309at2"/>
<dbReference type="Pfam" id="PF16198">
    <property type="entry name" value="TruB_C_2"/>
    <property type="match status" value="1"/>
</dbReference>
<evidence type="ECO:0000259" key="6">
    <source>
        <dbReference type="Pfam" id="PF01509"/>
    </source>
</evidence>
<dbReference type="Proteomes" id="UP000053380">
    <property type="component" value="Unassembled WGS sequence"/>
</dbReference>